<dbReference type="Pfam" id="PF11456">
    <property type="entry name" value="DUF3019"/>
    <property type="match status" value="1"/>
</dbReference>
<dbReference type="EMBL" id="FNRM01000005">
    <property type="protein sequence ID" value="SEA72546.1"/>
    <property type="molecule type" value="Genomic_DNA"/>
</dbReference>
<gene>
    <name evidence="1" type="ORF">SAMN04488051_105273</name>
</gene>
<evidence type="ECO:0000313" key="2">
    <source>
        <dbReference type="Proteomes" id="UP000198773"/>
    </source>
</evidence>
<proteinExistence type="predicted"/>
<organism evidence="1 2">
    <name type="scientific">Alkalimonas amylolytica</name>
    <dbReference type="NCBI Taxonomy" id="152573"/>
    <lineage>
        <taxon>Bacteria</taxon>
        <taxon>Pseudomonadati</taxon>
        <taxon>Pseudomonadota</taxon>
        <taxon>Gammaproteobacteria</taxon>
        <taxon>Alkalimonas</taxon>
    </lineage>
</organism>
<keyword evidence="2" id="KW-1185">Reference proteome</keyword>
<name>A0A1H4DJ26_ALKAM</name>
<dbReference type="STRING" id="152573.SAMN04488051_105273"/>
<protein>
    <recommendedName>
        <fullName evidence="3">DUF3019 domain-containing protein</fullName>
    </recommendedName>
</protein>
<evidence type="ECO:0000313" key="1">
    <source>
        <dbReference type="EMBL" id="SEA72546.1"/>
    </source>
</evidence>
<dbReference type="Proteomes" id="UP000198773">
    <property type="component" value="Unassembled WGS sequence"/>
</dbReference>
<evidence type="ECO:0008006" key="3">
    <source>
        <dbReference type="Google" id="ProtNLM"/>
    </source>
</evidence>
<dbReference type="AlphaFoldDB" id="A0A1H4DJ26"/>
<accession>A0A1H4DJ26</accession>
<dbReference type="InterPro" id="IPR021559">
    <property type="entry name" value="DUF3019"/>
</dbReference>
<reference evidence="1 2" key="1">
    <citation type="submission" date="2016-10" db="EMBL/GenBank/DDBJ databases">
        <authorList>
            <person name="de Groot N.N."/>
        </authorList>
    </citation>
    <scope>NUCLEOTIDE SEQUENCE [LARGE SCALE GENOMIC DNA]</scope>
    <source>
        <strain evidence="1 2">CGMCC 1.3430</strain>
    </source>
</reference>
<sequence length="115" mass="13118">MPLAATPAEPCETDLCWSASPVLCIASVQGERCEAELKVVWSSPEPVDLCLYLADEALSCWQQQQQGQWSSHLIWPEQASLTLRDTEKVYLDEMLKTVSRQPKRRRRLVAPWSVF</sequence>